<evidence type="ECO:0000313" key="4">
    <source>
        <dbReference type="EMBL" id="AFD05526.1"/>
    </source>
</evidence>
<evidence type="ECO:0000256" key="2">
    <source>
        <dbReference type="SAM" id="Phobius"/>
    </source>
</evidence>
<dbReference type="KEGG" id="scn:Solca_0386"/>
<feature type="domain" description="Peptidase M56" evidence="3">
    <location>
        <begin position="28"/>
        <end position="310"/>
    </location>
</feature>
<evidence type="ECO:0000313" key="5">
    <source>
        <dbReference type="Proteomes" id="UP000007590"/>
    </source>
</evidence>
<dbReference type="CDD" id="cd07341">
    <property type="entry name" value="M56_BlaR1_MecR1_like"/>
    <property type="match status" value="1"/>
</dbReference>
<dbReference type="RefSeq" id="WP_014678754.1">
    <property type="nucleotide sequence ID" value="NC_017770.1"/>
</dbReference>
<gene>
    <name evidence="4" type="ordered locus">Solca_0386</name>
</gene>
<dbReference type="eggNOG" id="COG4219">
    <property type="taxonomic scope" value="Bacteria"/>
</dbReference>
<dbReference type="AlphaFoldDB" id="H8KP04"/>
<protein>
    <submittedName>
        <fullName evidence="4">Antirepressor regulating drug resistance protein</fullName>
    </submittedName>
</protein>
<accession>H8KP04</accession>
<dbReference type="InterPro" id="IPR052173">
    <property type="entry name" value="Beta-lactam_resp_regulator"/>
</dbReference>
<dbReference type="Pfam" id="PF05569">
    <property type="entry name" value="Peptidase_M56"/>
    <property type="match status" value="1"/>
</dbReference>
<dbReference type="PANTHER" id="PTHR34978">
    <property type="entry name" value="POSSIBLE SENSOR-TRANSDUCER PROTEIN BLAR"/>
    <property type="match status" value="1"/>
</dbReference>
<dbReference type="OrthoDB" id="15218at2"/>
<keyword evidence="2" id="KW-1133">Transmembrane helix</keyword>
<organism evidence="4 5">
    <name type="scientific">Solitalea canadensis (strain ATCC 29591 / DSM 3403 / JCM 21819 / LMG 8368 / NBRC 15130 / NCIMB 12057 / USAM 9D)</name>
    <name type="common">Flexibacter canadensis</name>
    <dbReference type="NCBI Taxonomy" id="929556"/>
    <lineage>
        <taxon>Bacteria</taxon>
        <taxon>Pseudomonadati</taxon>
        <taxon>Bacteroidota</taxon>
        <taxon>Sphingobacteriia</taxon>
        <taxon>Sphingobacteriales</taxon>
        <taxon>Sphingobacteriaceae</taxon>
        <taxon>Solitalea</taxon>
    </lineage>
</organism>
<dbReference type="InterPro" id="IPR008756">
    <property type="entry name" value="Peptidase_M56"/>
</dbReference>
<feature type="coiled-coil region" evidence="1">
    <location>
        <begin position="149"/>
        <end position="176"/>
    </location>
</feature>
<dbReference type="STRING" id="929556.Solca_0386"/>
<dbReference type="Proteomes" id="UP000007590">
    <property type="component" value="Chromosome"/>
</dbReference>
<keyword evidence="2" id="KW-0812">Transmembrane</keyword>
<name>H8KP04_SOLCM</name>
<keyword evidence="5" id="KW-1185">Reference proteome</keyword>
<feature type="transmembrane region" description="Helical" evidence="2">
    <location>
        <begin position="48"/>
        <end position="72"/>
    </location>
</feature>
<keyword evidence="1" id="KW-0175">Coiled coil</keyword>
<dbReference type="EMBL" id="CP003349">
    <property type="protein sequence ID" value="AFD05526.1"/>
    <property type="molecule type" value="Genomic_DNA"/>
</dbReference>
<dbReference type="HOGENOM" id="CLU_397752_0_0_10"/>
<feature type="transmembrane region" description="Helical" evidence="2">
    <location>
        <begin position="123"/>
        <end position="145"/>
    </location>
</feature>
<feature type="transmembrane region" description="Helical" evidence="2">
    <location>
        <begin position="20"/>
        <end position="41"/>
    </location>
</feature>
<evidence type="ECO:0000259" key="3">
    <source>
        <dbReference type="Pfam" id="PF05569"/>
    </source>
</evidence>
<keyword evidence="2" id="KW-0472">Membrane</keyword>
<sequence length="661" mass="74412">MNAFDSIFSGNIAQALGWALVHSIWQIALVSLLLAAIMIVLHNKSARLRYLIAICSLGVILIISAITFFSVLQSPYATATNNASVSQITYTQLFFDSNYQQGFFHSWMNNISSFIEQNLNLFLTAWVVGVGLLSIRLTGGITYIFRLRNRQLKPVAANLNAKLQKLEERFQLRRKVQLFESALVKVPTVVGYLKPYILVPIGAFSYLPLNQIEAILAHELAHIKRNDYLINIFQSVLEIIYFFHPGIWWISNTIRKERELCCDDLAVASGCDAITLARALTTIEELSISQPKTTLAMAFTGKGSLLNRIKRLIGHSEKNSTTLNGVSGTVIILITALITFTMNSSDVFSSSTKKQKLFDKAVFNDEAPVAKSSLTSIITPVALKDSIRINKNLTIDDRDALVIIKDDKGEVKDIRINGKSVPKESWNEENLQALINQRLVAPVPPVPPVDMPAPPVPPAPDCKHFNGLQLPPVPSVPAFPPFPPMNFDLNGLNFDMSDFNADMTPAERKKFEKKMEKFQKEMEAKSKEWEKKYGKEWELKMQQEWEPQMKDFEVKMNAWAKEAEPHLQMLATNSLGNFNFNAPDFEGFMFNDHSNANLEQQLINDGLIKSGESYQFSISGKNKELTVNGKKQSAELFEKYDKLIKNSNRIKSDDYSISISK</sequence>
<proteinExistence type="predicted"/>
<evidence type="ECO:0000256" key="1">
    <source>
        <dbReference type="SAM" id="Coils"/>
    </source>
</evidence>
<dbReference type="PANTHER" id="PTHR34978:SF3">
    <property type="entry name" value="SLR0241 PROTEIN"/>
    <property type="match status" value="1"/>
</dbReference>
<dbReference type="Gene3D" id="3.30.2010.10">
    <property type="entry name" value="Metalloproteases ('zincins'), catalytic domain"/>
    <property type="match status" value="1"/>
</dbReference>
<reference evidence="4" key="1">
    <citation type="submission" date="2012-02" db="EMBL/GenBank/DDBJ databases">
        <title>The complete genome of Solitalea canadensis DSM 3403.</title>
        <authorList>
            <consortium name="US DOE Joint Genome Institute (JGI-PGF)"/>
            <person name="Lucas S."/>
            <person name="Copeland A."/>
            <person name="Lapidus A."/>
            <person name="Glavina del Rio T."/>
            <person name="Dalin E."/>
            <person name="Tice H."/>
            <person name="Bruce D."/>
            <person name="Goodwin L."/>
            <person name="Pitluck S."/>
            <person name="Peters L."/>
            <person name="Ovchinnikova G."/>
            <person name="Lu M."/>
            <person name="Kyrpides N."/>
            <person name="Mavromatis K."/>
            <person name="Ivanova N."/>
            <person name="Brettin T."/>
            <person name="Detter J.C."/>
            <person name="Han C."/>
            <person name="Larimer F."/>
            <person name="Land M."/>
            <person name="Hauser L."/>
            <person name="Markowitz V."/>
            <person name="Cheng J.-F."/>
            <person name="Hugenholtz P."/>
            <person name="Woyke T."/>
            <person name="Wu D."/>
            <person name="Spring S."/>
            <person name="Schroeder M."/>
            <person name="Kopitz M."/>
            <person name="Brambilla E."/>
            <person name="Klenk H.-P."/>
            <person name="Eisen J.A."/>
        </authorList>
    </citation>
    <scope>NUCLEOTIDE SEQUENCE</scope>
    <source>
        <strain evidence="4">DSM 3403</strain>
    </source>
</reference>